<evidence type="ECO:0000313" key="11">
    <source>
        <dbReference type="EMBL" id="KAK7907524.1"/>
    </source>
</evidence>
<dbReference type="Proteomes" id="UP001460270">
    <property type="component" value="Unassembled WGS sequence"/>
</dbReference>
<comment type="similarity">
    <text evidence="2">Belongs to the CFAP206 family.</text>
</comment>
<sequence length="498" mass="56222">MSQAQAENVIRDIICELVQRCASRGEEVSETLAAFMIKAVVLDPRNGFDVDRTLTPQDVHKLTEICLQRLTERCSPFLDTVKMQVYFDLSYTTRREFVAEIHHVVDSKLSPLSREITDSRVKTRDQIQNLYQKSAITCCCAPAWAHQTTPTAFTKPLADVRASVQRVERLQSELTAQLHLLRDTVKSKRAVPAAQVYPLFRSVSRLWSGLQDEAELLHIFSNLALSLRPFVSSQAQIFSEESMDELLQGSQIKSDADRKRVLEDRPINPEEVSGPDTEWLSPERSGDSETQSVQYSGFCGHALVCQDGLLLPGNPQLGLLKYKDKLYTFSSREAALQFASAPEHYISEVAERAKRSPELIQLLCLHRQFSCVTPYSELQSGEHLLVRPITRSSSGTQTDTHPVESYIDKAYEWNEWALRRKALKLVDLRSKLTHSTQTNLSHMRRHNCTQTYPPKDAAGQTTLDGESGVPEPVVYLAGLQGQRGRPMVKVELTRPLDE</sequence>
<accession>A0AAW0NWR5</accession>
<evidence type="ECO:0000256" key="3">
    <source>
        <dbReference type="ARBA" id="ARBA00021602"/>
    </source>
</evidence>
<dbReference type="PANTHER" id="PTHR21442">
    <property type="entry name" value="CILIA- AND FLAGELLA-ASSOCIATED PROTEIN 206"/>
    <property type="match status" value="1"/>
</dbReference>
<evidence type="ECO:0000256" key="9">
    <source>
        <dbReference type="ARBA" id="ARBA00045321"/>
    </source>
</evidence>
<keyword evidence="8" id="KW-0966">Cell projection</keyword>
<dbReference type="GO" id="GO:0005930">
    <property type="term" value="C:axoneme"/>
    <property type="evidence" value="ECO:0007669"/>
    <property type="project" value="UniProtKB-SubCell"/>
</dbReference>
<keyword evidence="5" id="KW-0970">Cilium biogenesis/degradation</keyword>
<evidence type="ECO:0000256" key="7">
    <source>
        <dbReference type="ARBA" id="ARBA00023212"/>
    </source>
</evidence>
<evidence type="ECO:0000256" key="8">
    <source>
        <dbReference type="ARBA" id="ARBA00023273"/>
    </source>
</evidence>
<feature type="region of interest" description="Disordered" evidence="10">
    <location>
        <begin position="263"/>
        <end position="292"/>
    </location>
</feature>
<dbReference type="GO" id="GO:0036064">
    <property type="term" value="C:ciliary basal body"/>
    <property type="evidence" value="ECO:0007669"/>
    <property type="project" value="TreeGrafter"/>
</dbReference>
<keyword evidence="12" id="KW-1185">Reference proteome</keyword>
<comment type="caution">
    <text evidence="11">The sequence shown here is derived from an EMBL/GenBank/DDBJ whole genome shotgun (WGS) entry which is preliminary data.</text>
</comment>
<organism evidence="11 12">
    <name type="scientific">Mugilogobius chulae</name>
    <name type="common">yellowstripe goby</name>
    <dbReference type="NCBI Taxonomy" id="88201"/>
    <lineage>
        <taxon>Eukaryota</taxon>
        <taxon>Metazoa</taxon>
        <taxon>Chordata</taxon>
        <taxon>Craniata</taxon>
        <taxon>Vertebrata</taxon>
        <taxon>Euteleostomi</taxon>
        <taxon>Actinopterygii</taxon>
        <taxon>Neopterygii</taxon>
        <taxon>Teleostei</taxon>
        <taxon>Neoteleostei</taxon>
        <taxon>Acanthomorphata</taxon>
        <taxon>Gobiaria</taxon>
        <taxon>Gobiiformes</taxon>
        <taxon>Gobioidei</taxon>
        <taxon>Gobiidae</taxon>
        <taxon>Gobionellinae</taxon>
        <taxon>Mugilogobius</taxon>
    </lineage>
</organism>
<evidence type="ECO:0000256" key="5">
    <source>
        <dbReference type="ARBA" id="ARBA00022794"/>
    </source>
</evidence>
<keyword evidence="4" id="KW-0963">Cytoplasm</keyword>
<dbReference type="GO" id="GO:1901317">
    <property type="term" value="P:regulation of flagellated sperm motility"/>
    <property type="evidence" value="ECO:0007669"/>
    <property type="project" value="TreeGrafter"/>
</dbReference>
<dbReference type="Pfam" id="PF12018">
    <property type="entry name" value="FAP206"/>
    <property type="match status" value="1"/>
</dbReference>
<keyword evidence="7" id="KW-0206">Cytoskeleton</keyword>
<evidence type="ECO:0000256" key="6">
    <source>
        <dbReference type="ARBA" id="ARBA00023069"/>
    </source>
</evidence>
<protein>
    <recommendedName>
        <fullName evidence="3">Cilia- and flagella-associated protein 206</fullName>
    </recommendedName>
</protein>
<evidence type="ECO:0000256" key="4">
    <source>
        <dbReference type="ARBA" id="ARBA00022490"/>
    </source>
</evidence>
<dbReference type="GO" id="GO:0003356">
    <property type="term" value="P:regulation of cilium beat frequency"/>
    <property type="evidence" value="ECO:0007669"/>
    <property type="project" value="TreeGrafter"/>
</dbReference>
<proteinExistence type="inferred from homology"/>
<gene>
    <name evidence="11" type="ORF">WMY93_016136</name>
</gene>
<dbReference type="AlphaFoldDB" id="A0AAW0NWR5"/>
<dbReference type="GO" id="GO:0007288">
    <property type="term" value="P:sperm axoneme assembly"/>
    <property type="evidence" value="ECO:0007669"/>
    <property type="project" value="TreeGrafter"/>
</dbReference>
<evidence type="ECO:0000256" key="1">
    <source>
        <dbReference type="ARBA" id="ARBA00004430"/>
    </source>
</evidence>
<keyword evidence="6" id="KW-0969">Cilium</keyword>
<name>A0AAW0NWR5_9GOBI</name>
<reference evidence="12" key="1">
    <citation type="submission" date="2024-04" db="EMBL/GenBank/DDBJ databases">
        <title>Salinicola lusitanus LLJ914,a marine bacterium isolated from the Okinawa Trough.</title>
        <authorList>
            <person name="Li J."/>
        </authorList>
    </citation>
    <scope>NUCLEOTIDE SEQUENCE [LARGE SCALE GENOMIC DNA]</scope>
</reference>
<evidence type="ECO:0000313" key="12">
    <source>
        <dbReference type="Proteomes" id="UP001460270"/>
    </source>
</evidence>
<comment type="function">
    <text evidence="9">Essential for sperm motility and is involved in the regulation of the beating frequency of motile cilia on the epithelial cells of the respiratory tract. Required for the establishment of radial spokes in sperm flagella.</text>
</comment>
<evidence type="ECO:0000256" key="10">
    <source>
        <dbReference type="SAM" id="MobiDB-lite"/>
    </source>
</evidence>
<feature type="region of interest" description="Disordered" evidence="10">
    <location>
        <begin position="447"/>
        <end position="466"/>
    </location>
</feature>
<evidence type="ECO:0000256" key="2">
    <source>
        <dbReference type="ARBA" id="ARBA00010500"/>
    </source>
</evidence>
<comment type="subcellular location">
    <subcellularLocation>
        <location evidence="1">Cytoplasm</location>
        <location evidence="1">Cytoskeleton</location>
        <location evidence="1">Cilium axoneme</location>
    </subcellularLocation>
</comment>
<dbReference type="InterPro" id="IPR021897">
    <property type="entry name" value="FAP206"/>
</dbReference>
<dbReference type="EMBL" id="JBBPFD010000011">
    <property type="protein sequence ID" value="KAK7907524.1"/>
    <property type="molecule type" value="Genomic_DNA"/>
</dbReference>
<dbReference type="PANTHER" id="PTHR21442:SF0">
    <property type="entry name" value="CILIA- AND FLAGELLA-ASSOCIATED PROTEIN 206"/>
    <property type="match status" value="1"/>
</dbReference>